<dbReference type="InterPro" id="IPR046335">
    <property type="entry name" value="LacI/GalR-like_sensor"/>
</dbReference>
<evidence type="ECO:0000259" key="4">
    <source>
        <dbReference type="PROSITE" id="PS50932"/>
    </source>
</evidence>
<evidence type="ECO:0000313" key="5">
    <source>
        <dbReference type="EMBL" id="MDT2808971.1"/>
    </source>
</evidence>
<sequence length="324" mass="36241">MSTIYDVAKAASVSIATVSKVINNKEGISDLTRKKVKNIIKELNYTPSSAAQSLSANQHKMIGLIIPFTSNPYYGRIAYEIEQFVRLFGYNLTICCSNTYTGDMTKSINTLIETGVDGIILASFASHEKTKETLEKLSLPIVLFATRKSSLPYTCVNIDEYATTKSIVRDVIDLGYKEILLATQSPVENSSFIEAYTEMMEDAQLQPQIYIHPNQEALLIFEIDSTKIGNPEAIICCDEVLAISILKGMQSTIKETSILTFAGTDLPEVTTPELTTIKKPIAKMAEEVVRRLIEQIQNKTIEDIRIIFPTEINYTESLTRRLER</sequence>
<name>A0AAW8TWA1_9ENTE</name>
<dbReference type="SUPFAM" id="SSF47413">
    <property type="entry name" value="lambda repressor-like DNA-binding domains"/>
    <property type="match status" value="1"/>
</dbReference>
<dbReference type="GO" id="GO:0000976">
    <property type="term" value="F:transcription cis-regulatory region binding"/>
    <property type="evidence" value="ECO:0007669"/>
    <property type="project" value="TreeGrafter"/>
</dbReference>
<evidence type="ECO:0000256" key="1">
    <source>
        <dbReference type="ARBA" id="ARBA00023015"/>
    </source>
</evidence>
<keyword evidence="1" id="KW-0805">Transcription regulation</keyword>
<gene>
    <name evidence="5" type="ORF">P7H43_00450</name>
</gene>
<dbReference type="PANTHER" id="PTHR30146">
    <property type="entry name" value="LACI-RELATED TRANSCRIPTIONAL REPRESSOR"/>
    <property type="match status" value="1"/>
</dbReference>
<dbReference type="Gene3D" id="1.10.260.40">
    <property type="entry name" value="lambda repressor-like DNA-binding domains"/>
    <property type="match status" value="1"/>
</dbReference>
<dbReference type="SMART" id="SM00354">
    <property type="entry name" value="HTH_LACI"/>
    <property type="match status" value="1"/>
</dbReference>
<reference evidence="5" key="1">
    <citation type="submission" date="2023-03" db="EMBL/GenBank/DDBJ databases">
        <authorList>
            <person name="Shen W."/>
            <person name="Cai J."/>
        </authorList>
    </citation>
    <scope>NUCLEOTIDE SEQUENCE</scope>
    <source>
        <strain evidence="5">B226-2</strain>
    </source>
</reference>
<dbReference type="PROSITE" id="PS00356">
    <property type="entry name" value="HTH_LACI_1"/>
    <property type="match status" value="1"/>
</dbReference>
<dbReference type="GO" id="GO:0003700">
    <property type="term" value="F:DNA-binding transcription factor activity"/>
    <property type="evidence" value="ECO:0007669"/>
    <property type="project" value="TreeGrafter"/>
</dbReference>
<accession>A0AAW8TWA1</accession>
<dbReference type="SUPFAM" id="SSF53822">
    <property type="entry name" value="Periplasmic binding protein-like I"/>
    <property type="match status" value="1"/>
</dbReference>
<dbReference type="Pfam" id="PF13377">
    <property type="entry name" value="Peripla_BP_3"/>
    <property type="match status" value="1"/>
</dbReference>
<dbReference type="EMBL" id="JARQBJ010000001">
    <property type="protein sequence ID" value="MDT2808971.1"/>
    <property type="molecule type" value="Genomic_DNA"/>
</dbReference>
<dbReference type="CDD" id="cd06267">
    <property type="entry name" value="PBP1_LacI_sugar_binding-like"/>
    <property type="match status" value="1"/>
</dbReference>
<evidence type="ECO:0000256" key="2">
    <source>
        <dbReference type="ARBA" id="ARBA00023125"/>
    </source>
</evidence>
<dbReference type="InterPro" id="IPR028082">
    <property type="entry name" value="Peripla_BP_I"/>
</dbReference>
<dbReference type="Gene3D" id="3.40.50.2300">
    <property type="match status" value="2"/>
</dbReference>
<dbReference type="AlphaFoldDB" id="A0AAW8TWA1"/>
<evidence type="ECO:0000313" key="6">
    <source>
        <dbReference type="Proteomes" id="UP001256711"/>
    </source>
</evidence>
<protein>
    <submittedName>
        <fullName evidence="5">LacI family DNA-binding transcriptional regulator</fullName>
    </submittedName>
</protein>
<keyword evidence="3" id="KW-0804">Transcription</keyword>
<dbReference type="PANTHER" id="PTHR30146:SF154">
    <property type="entry name" value="TRANSCRIPTION REGULATOR, MEMBER OF GALR FAMILY"/>
    <property type="match status" value="1"/>
</dbReference>
<dbReference type="PRINTS" id="PR00036">
    <property type="entry name" value="HTHLACI"/>
</dbReference>
<organism evidence="5 6">
    <name type="scientific">Enterococcus asini</name>
    <dbReference type="NCBI Taxonomy" id="57732"/>
    <lineage>
        <taxon>Bacteria</taxon>
        <taxon>Bacillati</taxon>
        <taxon>Bacillota</taxon>
        <taxon>Bacilli</taxon>
        <taxon>Lactobacillales</taxon>
        <taxon>Enterococcaceae</taxon>
        <taxon>Enterococcus</taxon>
    </lineage>
</organism>
<evidence type="ECO:0000256" key="3">
    <source>
        <dbReference type="ARBA" id="ARBA00023163"/>
    </source>
</evidence>
<keyword evidence="2 5" id="KW-0238">DNA-binding</keyword>
<dbReference type="Proteomes" id="UP001256711">
    <property type="component" value="Unassembled WGS sequence"/>
</dbReference>
<dbReference type="InterPro" id="IPR000843">
    <property type="entry name" value="HTH_LacI"/>
</dbReference>
<proteinExistence type="predicted"/>
<comment type="caution">
    <text evidence="5">The sequence shown here is derived from an EMBL/GenBank/DDBJ whole genome shotgun (WGS) entry which is preliminary data.</text>
</comment>
<dbReference type="RefSeq" id="WP_270596218.1">
    <property type="nucleotide sequence ID" value="NZ_JAQESC010000001.1"/>
</dbReference>
<dbReference type="CDD" id="cd01392">
    <property type="entry name" value="HTH_LacI"/>
    <property type="match status" value="1"/>
</dbReference>
<dbReference type="PROSITE" id="PS50932">
    <property type="entry name" value="HTH_LACI_2"/>
    <property type="match status" value="1"/>
</dbReference>
<dbReference type="Pfam" id="PF00356">
    <property type="entry name" value="LacI"/>
    <property type="match status" value="1"/>
</dbReference>
<dbReference type="InterPro" id="IPR010982">
    <property type="entry name" value="Lambda_DNA-bd_dom_sf"/>
</dbReference>
<feature type="domain" description="HTH lacI-type" evidence="4">
    <location>
        <begin position="2"/>
        <end position="56"/>
    </location>
</feature>